<comment type="function">
    <text evidence="6">Required for ribosome biogenesis. Part of a complex which catalyzes pseudouridylation of rRNA. This involves the isomerization of uridine such that the ribose is subsequently attached to C5, instead of the normal N1. Pseudouridine ('psi') residues may serve to stabilize the conformation of rRNAs.</text>
</comment>
<dbReference type="GO" id="GO:0000398">
    <property type="term" value="P:mRNA splicing, via spliceosome"/>
    <property type="evidence" value="ECO:0007669"/>
    <property type="project" value="UniProtKB-UniRule"/>
</dbReference>
<proteinExistence type="inferred from homology"/>
<dbReference type="Proteomes" id="UP000193467">
    <property type="component" value="Unassembled WGS sequence"/>
</dbReference>
<dbReference type="OrthoDB" id="5364946at2759"/>
<keyword evidence="4 6" id="KW-0539">Nucleus</keyword>
<evidence type="ECO:0000256" key="2">
    <source>
        <dbReference type="ARBA" id="ARBA00007337"/>
    </source>
</evidence>
<dbReference type="InterPro" id="IPR050257">
    <property type="entry name" value="eL8/uL1-like"/>
</dbReference>
<evidence type="ECO:0000256" key="5">
    <source>
        <dbReference type="ARBA" id="ARBA00023274"/>
    </source>
</evidence>
<dbReference type="InterPro" id="IPR018492">
    <property type="entry name" value="Ribosomal_eL8/Nhp2"/>
</dbReference>
<dbReference type="STRING" id="106004.A0A1Y2FHX2"/>
<dbReference type="EMBL" id="MCGR01000019">
    <property type="protein sequence ID" value="ORY83558.1"/>
    <property type="molecule type" value="Genomic_DNA"/>
</dbReference>
<dbReference type="Gene3D" id="3.30.1330.30">
    <property type="match status" value="1"/>
</dbReference>
<evidence type="ECO:0000256" key="3">
    <source>
        <dbReference type="ARBA" id="ARBA00022884"/>
    </source>
</evidence>
<evidence type="ECO:0000256" key="8">
    <source>
        <dbReference type="SAM" id="MobiDB-lite"/>
    </source>
</evidence>
<feature type="coiled-coil region" evidence="7">
    <location>
        <begin position="132"/>
        <end position="173"/>
    </location>
</feature>
<sequence length="177" mass="19330">MDVDASVAEPKAKKSKKDKAEDGEKEIPAEALAVIASPLAVKKTGKHVLKLVKKASKTRHLKRGVKEVVKSIRKGEKGIVVLAADISPLDILTHLPLLAEEANCPYIWVNSKEALGTASSTKRPTSCVMVAKAGLKRKVKEGEKEKEGIKEAEEEFQTAYSEVEKEVVELDEKVPTY</sequence>
<dbReference type="FunCoup" id="A0A1Y2FHX2">
    <property type="interactions" value="399"/>
</dbReference>
<feature type="region of interest" description="Disordered" evidence="8">
    <location>
        <begin position="1"/>
        <end position="24"/>
    </location>
</feature>
<keyword evidence="10" id="KW-0689">Ribosomal protein</keyword>
<evidence type="ECO:0000256" key="7">
    <source>
        <dbReference type="SAM" id="Coils"/>
    </source>
</evidence>
<dbReference type="InterPro" id="IPR004038">
    <property type="entry name" value="Ribosomal_eL8/eL30/eS12/Gad45"/>
</dbReference>
<dbReference type="Pfam" id="PF01248">
    <property type="entry name" value="Ribosomal_L7Ae"/>
    <property type="match status" value="1"/>
</dbReference>
<keyword evidence="3 6" id="KW-0694">RNA-binding</keyword>
<comment type="caution">
    <text evidence="10">The sequence shown here is derived from an EMBL/GenBank/DDBJ whole genome shotgun (WGS) entry which is preliminary data.</text>
</comment>
<dbReference type="GO" id="GO:0031120">
    <property type="term" value="P:snRNA pseudouridine synthesis"/>
    <property type="evidence" value="ECO:0007669"/>
    <property type="project" value="UniProtKB-UniRule"/>
</dbReference>
<gene>
    <name evidence="10" type="ORF">BCR35DRAFT_317993</name>
</gene>
<keyword evidence="5 6" id="KW-0687">Ribonucleoprotein</keyword>
<comment type="similarity">
    <text evidence="2 6">Belongs to the eukaryotic ribosomal protein eL8 family.</text>
</comment>
<dbReference type="GO" id="GO:0005840">
    <property type="term" value="C:ribosome"/>
    <property type="evidence" value="ECO:0007669"/>
    <property type="project" value="UniProtKB-KW"/>
</dbReference>
<evidence type="ECO:0000256" key="1">
    <source>
        <dbReference type="ARBA" id="ARBA00004604"/>
    </source>
</evidence>
<dbReference type="PRINTS" id="PR00883">
    <property type="entry name" value="NUCLEARHMG"/>
</dbReference>
<dbReference type="InParanoid" id="A0A1Y2FHX2"/>
<dbReference type="PANTHER" id="PTHR23105">
    <property type="entry name" value="RIBOSOMAL PROTEIN L7AE FAMILY MEMBER"/>
    <property type="match status" value="1"/>
</dbReference>
<name>A0A1Y2FHX2_9BASI</name>
<comment type="subcellular location">
    <subcellularLocation>
        <location evidence="1 6">Nucleus</location>
        <location evidence="1 6">Nucleolus</location>
    </subcellularLocation>
</comment>
<evidence type="ECO:0000313" key="10">
    <source>
        <dbReference type="EMBL" id="ORY83558.1"/>
    </source>
</evidence>
<dbReference type="AlphaFoldDB" id="A0A1Y2FHX2"/>
<organism evidence="10 11">
    <name type="scientific">Leucosporidium creatinivorum</name>
    <dbReference type="NCBI Taxonomy" id="106004"/>
    <lineage>
        <taxon>Eukaryota</taxon>
        <taxon>Fungi</taxon>
        <taxon>Dikarya</taxon>
        <taxon>Basidiomycota</taxon>
        <taxon>Pucciniomycotina</taxon>
        <taxon>Microbotryomycetes</taxon>
        <taxon>Leucosporidiales</taxon>
        <taxon>Leucosporidium</taxon>
    </lineage>
</organism>
<reference evidence="10 11" key="1">
    <citation type="submission" date="2016-07" db="EMBL/GenBank/DDBJ databases">
        <title>Pervasive Adenine N6-methylation of Active Genes in Fungi.</title>
        <authorList>
            <consortium name="DOE Joint Genome Institute"/>
            <person name="Mondo S.J."/>
            <person name="Dannebaum R.O."/>
            <person name="Kuo R.C."/>
            <person name="Labutti K."/>
            <person name="Haridas S."/>
            <person name="Kuo A."/>
            <person name="Salamov A."/>
            <person name="Ahrendt S.R."/>
            <person name="Lipzen A."/>
            <person name="Sullivan W."/>
            <person name="Andreopoulos W.B."/>
            <person name="Clum A."/>
            <person name="Lindquist E."/>
            <person name="Daum C."/>
            <person name="Ramamoorthy G.K."/>
            <person name="Gryganskyi A."/>
            <person name="Culley D."/>
            <person name="Magnuson J.K."/>
            <person name="James T.Y."/>
            <person name="O'Malley M.A."/>
            <person name="Stajich J.E."/>
            <person name="Spatafora J.W."/>
            <person name="Visel A."/>
            <person name="Grigoriev I.V."/>
        </authorList>
    </citation>
    <scope>NUCLEOTIDE SEQUENCE [LARGE SCALE GENOMIC DNA]</scope>
    <source>
        <strain evidence="10 11">62-1032</strain>
    </source>
</reference>
<evidence type="ECO:0000256" key="6">
    <source>
        <dbReference type="RuleBase" id="RU366039"/>
    </source>
</evidence>
<dbReference type="InterPro" id="IPR002415">
    <property type="entry name" value="H/ACA_rnp_Nhp2-like"/>
</dbReference>
<comment type="function">
    <text evidence="6">Common component of the spliceosome and rRNA processing machinery.</text>
</comment>
<keyword evidence="7" id="KW-0175">Coiled coil</keyword>
<dbReference type="InterPro" id="IPR029064">
    <property type="entry name" value="Ribosomal_eL30-like_sf"/>
</dbReference>
<evidence type="ECO:0000259" key="9">
    <source>
        <dbReference type="Pfam" id="PF01248"/>
    </source>
</evidence>
<keyword evidence="11" id="KW-1185">Reference proteome</keyword>
<dbReference type="GO" id="GO:0031429">
    <property type="term" value="C:box H/ACA snoRNP complex"/>
    <property type="evidence" value="ECO:0007669"/>
    <property type="project" value="UniProtKB-UniRule"/>
</dbReference>
<dbReference type="PRINTS" id="PR00881">
    <property type="entry name" value="L7ARS6FAMILY"/>
</dbReference>
<accession>A0A1Y2FHX2</accession>
<dbReference type="GO" id="GO:0003723">
    <property type="term" value="F:RNA binding"/>
    <property type="evidence" value="ECO:0007669"/>
    <property type="project" value="UniProtKB-UniRule"/>
</dbReference>
<dbReference type="SUPFAM" id="SSF55315">
    <property type="entry name" value="L30e-like"/>
    <property type="match status" value="1"/>
</dbReference>
<feature type="domain" description="Ribosomal protein eL8/eL30/eS12/Gadd45" evidence="9">
    <location>
        <begin position="48"/>
        <end position="137"/>
    </location>
</feature>
<protein>
    <recommendedName>
        <fullName evidence="6">H/ACA ribonucleoprotein complex subunit 2</fullName>
    </recommendedName>
    <alternativeName>
        <fullName evidence="6">Nucleolar protein family A member 2</fullName>
    </alternativeName>
</protein>
<evidence type="ECO:0000256" key="4">
    <source>
        <dbReference type="ARBA" id="ARBA00023242"/>
    </source>
</evidence>
<evidence type="ECO:0000313" key="11">
    <source>
        <dbReference type="Proteomes" id="UP000193467"/>
    </source>
</evidence>